<reference evidence="1 2" key="1">
    <citation type="submission" date="2021-03" db="EMBL/GenBank/DDBJ databases">
        <title>Genomic Encyclopedia of Type Strains, Phase IV (KMG-IV): sequencing the most valuable type-strain genomes for metagenomic binning, comparative biology and taxonomic classification.</title>
        <authorList>
            <person name="Goeker M."/>
        </authorList>
    </citation>
    <scope>NUCLEOTIDE SEQUENCE [LARGE SCALE GENOMIC DNA]</scope>
    <source>
        <strain evidence="1 2">DSM 27512</strain>
    </source>
</reference>
<comment type="caution">
    <text evidence="1">The sequence shown here is derived from an EMBL/GenBank/DDBJ whole genome shotgun (WGS) entry which is preliminary data.</text>
</comment>
<evidence type="ECO:0000313" key="2">
    <source>
        <dbReference type="Proteomes" id="UP001314903"/>
    </source>
</evidence>
<dbReference type="EMBL" id="JAGGLI010000071">
    <property type="protein sequence ID" value="MBP2029070.1"/>
    <property type="molecule type" value="Genomic_DNA"/>
</dbReference>
<keyword evidence="2" id="KW-1185">Reference proteome</keyword>
<dbReference type="Proteomes" id="UP001314903">
    <property type="component" value="Unassembled WGS sequence"/>
</dbReference>
<sequence length="63" mass="7604">MNLSKNQQLSLKYLLMAMEQLETESNKDINFKKYVEDMQIFRTETESFKEIQSIILDHMNPQF</sequence>
<gene>
    <name evidence="1" type="ORF">J2Z35_002908</name>
</gene>
<proteinExistence type="predicted"/>
<accession>A0ABS4KP27</accession>
<evidence type="ECO:0000313" key="1">
    <source>
        <dbReference type="EMBL" id="MBP2029070.1"/>
    </source>
</evidence>
<organism evidence="1 2">
    <name type="scientific">Acetoanaerobium pronyense</name>
    <dbReference type="NCBI Taxonomy" id="1482736"/>
    <lineage>
        <taxon>Bacteria</taxon>
        <taxon>Bacillati</taxon>
        <taxon>Bacillota</taxon>
        <taxon>Clostridia</taxon>
        <taxon>Peptostreptococcales</taxon>
        <taxon>Filifactoraceae</taxon>
        <taxon>Acetoanaerobium</taxon>
    </lineage>
</organism>
<protein>
    <submittedName>
        <fullName evidence="1">Uncharacterized protein</fullName>
    </submittedName>
</protein>
<name>A0ABS4KP27_9FIRM</name>